<comment type="caution">
    <text evidence="2">The sequence shown here is derived from an EMBL/GenBank/DDBJ whole genome shotgun (WGS) entry which is preliminary data.</text>
</comment>
<evidence type="ECO:0000313" key="3">
    <source>
        <dbReference type="Proteomes" id="UP000024635"/>
    </source>
</evidence>
<proteinExistence type="predicted"/>
<reference evidence="3" key="1">
    <citation type="journal article" date="2015" name="Nat. Genet.">
        <title>The genome and transcriptome of the zoonotic hookworm Ancylostoma ceylanicum identify infection-specific gene families.</title>
        <authorList>
            <person name="Schwarz E.M."/>
            <person name="Hu Y."/>
            <person name="Antoshechkin I."/>
            <person name="Miller M.M."/>
            <person name="Sternberg P.W."/>
            <person name="Aroian R.V."/>
        </authorList>
    </citation>
    <scope>NUCLEOTIDE SEQUENCE</scope>
    <source>
        <strain evidence="3">HY135</strain>
    </source>
</reference>
<keyword evidence="1" id="KW-0732">Signal</keyword>
<dbReference type="EMBL" id="JARK01001363">
    <property type="protein sequence ID" value="EYC18602.1"/>
    <property type="molecule type" value="Genomic_DNA"/>
</dbReference>
<sequence length="99" mass="10741">MKNVILVAAVALSAYVASPLDCDDTGKCAPGFTCVHGTCVLRADCPLLSIPRLKAGCKLEMEVDERDCPVMKTVCENENLKWCRSQMMSFASNRPLVGC</sequence>
<evidence type="ECO:0008006" key="4">
    <source>
        <dbReference type="Google" id="ProtNLM"/>
    </source>
</evidence>
<evidence type="ECO:0000313" key="2">
    <source>
        <dbReference type="EMBL" id="EYC18602.1"/>
    </source>
</evidence>
<accession>A0A016UUZ2</accession>
<dbReference type="OrthoDB" id="5788516at2759"/>
<gene>
    <name evidence="2" type="primary">Acey_s0027.g1608</name>
    <name evidence="2" type="ORF">Y032_0027g1608</name>
</gene>
<name>A0A016UUZ2_9BILA</name>
<feature type="signal peptide" evidence="1">
    <location>
        <begin position="1"/>
        <end position="19"/>
    </location>
</feature>
<keyword evidence="3" id="KW-1185">Reference proteome</keyword>
<dbReference type="Proteomes" id="UP000024635">
    <property type="component" value="Unassembled WGS sequence"/>
</dbReference>
<feature type="chain" id="PRO_5001488701" description="Follistatin-like domain-containing protein" evidence="1">
    <location>
        <begin position="20"/>
        <end position="99"/>
    </location>
</feature>
<evidence type="ECO:0000256" key="1">
    <source>
        <dbReference type="SAM" id="SignalP"/>
    </source>
</evidence>
<dbReference type="AlphaFoldDB" id="A0A016UUZ2"/>
<organism evidence="2 3">
    <name type="scientific">Ancylostoma ceylanicum</name>
    <dbReference type="NCBI Taxonomy" id="53326"/>
    <lineage>
        <taxon>Eukaryota</taxon>
        <taxon>Metazoa</taxon>
        <taxon>Ecdysozoa</taxon>
        <taxon>Nematoda</taxon>
        <taxon>Chromadorea</taxon>
        <taxon>Rhabditida</taxon>
        <taxon>Rhabditina</taxon>
        <taxon>Rhabditomorpha</taxon>
        <taxon>Strongyloidea</taxon>
        <taxon>Ancylostomatidae</taxon>
        <taxon>Ancylostomatinae</taxon>
        <taxon>Ancylostoma</taxon>
    </lineage>
</organism>
<protein>
    <recommendedName>
        <fullName evidence="4">Follistatin-like domain-containing protein</fullName>
    </recommendedName>
</protein>